<dbReference type="Proteomes" id="UP000755585">
    <property type="component" value="Unassembled WGS sequence"/>
</dbReference>
<name>A0ABS4UMF9_9ACTN</name>
<gene>
    <name evidence="1" type="ORF">JOF29_003921</name>
</gene>
<keyword evidence="1" id="KW-0418">Kinase</keyword>
<dbReference type="EMBL" id="JAGINT010000001">
    <property type="protein sequence ID" value="MBP2352838.1"/>
    <property type="molecule type" value="Genomic_DNA"/>
</dbReference>
<reference evidence="1 2" key="1">
    <citation type="submission" date="2021-03" db="EMBL/GenBank/DDBJ databases">
        <title>Sequencing the genomes of 1000 actinobacteria strains.</title>
        <authorList>
            <person name="Klenk H.-P."/>
        </authorList>
    </citation>
    <scope>NUCLEOTIDE SEQUENCE [LARGE SCALE GENOMIC DNA]</scope>
    <source>
        <strain evidence="1 2">DSM 18824</strain>
    </source>
</reference>
<comment type="caution">
    <text evidence="1">The sequence shown here is derived from an EMBL/GenBank/DDBJ whole genome shotgun (WGS) entry which is preliminary data.</text>
</comment>
<dbReference type="InterPro" id="IPR036393">
    <property type="entry name" value="AceGlu_kinase-like_sf"/>
</dbReference>
<keyword evidence="2" id="KW-1185">Reference proteome</keyword>
<sequence length="41" mass="4478">MDQSAFILARDHHLPLHVFDIDRPHAATTIATGTPLGTLIN</sequence>
<protein>
    <submittedName>
        <fullName evidence="1">Uridylate kinase</fullName>
    </submittedName>
</protein>
<organism evidence="1 2">
    <name type="scientific">Kribbella aluminosa</name>
    <dbReference type="NCBI Taxonomy" id="416017"/>
    <lineage>
        <taxon>Bacteria</taxon>
        <taxon>Bacillati</taxon>
        <taxon>Actinomycetota</taxon>
        <taxon>Actinomycetes</taxon>
        <taxon>Propionibacteriales</taxon>
        <taxon>Kribbellaceae</taxon>
        <taxon>Kribbella</taxon>
    </lineage>
</organism>
<evidence type="ECO:0000313" key="1">
    <source>
        <dbReference type="EMBL" id="MBP2352838.1"/>
    </source>
</evidence>
<accession>A0ABS4UMF9</accession>
<dbReference type="RefSeq" id="WP_281067246.1">
    <property type="nucleotide sequence ID" value="NZ_BAAAVU010000014.1"/>
</dbReference>
<proteinExistence type="predicted"/>
<evidence type="ECO:0000313" key="2">
    <source>
        <dbReference type="Proteomes" id="UP000755585"/>
    </source>
</evidence>
<dbReference type="SUPFAM" id="SSF53633">
    <property type="entry name" value="Carbamate kinase-like"/>
    <property type="match status" value="1"/>
</dbReference>
<keyword evidence="1" id="KW-0808">Transferase</keyword>
<dbReference type="GO" id="GO:0016301">
    <property type="term" value="F:kinase activity"/>
    <property type="evidence" value="ECO:0007669"/>
    <property type="project" value="UniProtKB-KW"/>
</dbReference>